<accession>A0A6J4RX97</accession>
<proteinExistence type="predicted"/>
<gene>
    <name evidence="1" type="ORF">AVDCRST_MAG69-961</name>
</gene>
<name>A0A6J4RX97_9ACTN</name>
<dbReference type="EMBL" id="CADCVP010000111">
    <property type="protein sequence ID" value="CAA9484176.1"/>
    <property type="molecule type" value="Genomic_DNA"/>
</dbReference>
<evidence type="ECO:0000313" key="1">
    <source>
        <dbReference type="EMBL" id="CAA9484176.1"/>
    </source>
</evidence>
<dbReference type="AlphaFoldDB" id="A0A6J4RX97"/>
<reference evidence="1" key="1">
    <citation type="submission" date="2020-02" db="EMBL/GenBank/DDBJ databases">
        <authorList>
            <person name="Meier V. D."/>
        </authorList>
    </citation>
    <scope>NUCLEOTIDE SEQUENCE</scope>
    <source>
        <strain evidence="1">AVDCRST_MAG69</strain>
    </source>
</reference>
<organism evidence="1">
    <name type="scientific">uncultured Solirubrobacteraceae bacterium</name>
    <dbReference type="NCBI Taxonomy" id="1162706"/>
    <lineage>
        <taxon>Bacteria</taxon>
        <taxon>Bacillati</taxon>
        <taxon>Actinomycetota</taxon>
        <taxon>Thermoleophilia</taxon>
        <taxon>Solirubrobacterales</taxon>
        <taxon>Solirubrobacteraceae</taxon>
        <taxon>environmental samples</taxon>
    </lineage>
</organism>
<sequence>MSPIQTRSELFAVWSAARAEANMAYEGWCRRPGEEAYIIYRAAEDRADAAEAELAAASRLLLTA</sequence>
<protein>
    <submittedName>
        <fullName evidence="1">Uncharacterized protein</fullName>
    </submittedName>
</protein>